<dbReference type="SUPFAM" id="SSF52540">
    <property type="entry name" value="P-loop containing nucleoside triphosphate hydrolases"/>
    <property type="match status" value="1"/>
</dbReference>
<organism evidence="2 3">
    <name type="scientific">Rhodanobacter panaciterrae</name>
    <dbReference type="NCBI Taxonomy" id="490572"/>
    <lineage>
        <taxon>Bacteria</taxon>
        <taxon>Pseudomonadati</taxon>
        <taxon>Pseudomonadota</taxon>
        <taxon>Gammaproteobacteria</taxon>
        <taxon>Lysobacterales</taxon>
        <taxon>Rhodanobacteraceae</taxon>
        <taxon>Rhodanobacter</taxon>
    </lineage>
</organism>
<gene>
    <name evidence="2" type="ORF">GCM10008098_00510</name>
</gene>
<sequence length="254" mass="29072">MRKGVRPSIVPLLHSLDDERSQIKRVPFSSNACAAKFIDLLDSLASHADCSLWVEKTPNHLLYMPEIEACASDARFIHVIRPGEDVLASLVDAYLRFENDDAFGGGSVHWARRWNRAMQIHEACIGRANHAFVFLEDLIREPDDEWTRICQFLDLRPNTRLEDTCSQSIADLKHEPWKDGAISGLPRPMENKADGLFTSRFKRWLDDHLESYDDLRTKCLLLRSGADRRVRRPNSGSYVTSHPSSSMSQQRHCK</sequence>
<dbReference type="Proteomes" id="UP000621898">
    <property type="component" value="Unassembled WGS sequence"/>
</dbReference>
<evidence type="ECO:0000256" key="1">
    <source>
        <dbReference type="SAM" id="MobiDB-lite"/>
    </source>
</evidence>
<evidence type="ECO:0000313" key="2">
    <source>
        <dbReference type="EMBL" id="GGY13785.1"/>
    </source>
</evidence>
<feature type="region of interest" description="Disordered" evidence="1">
    <location>
        <begin position="231"/>
        <end position="254"/>
    </location>
</feature>
<proteinExistence type="predicted"/>
<dbReference type="EMBL" id="BMXT01000001">
    <property type="protein sequence ID" value="GGY13785.1"/>
    <property type="molecule type" value="Genomic_DNA"/>
</dbReference>
<dbReference type="Gene3D" id="3.40.50.300">
    <property type="entry name" value="P-loop containing nucleotide triphosphate hydrolases"/>
    <property type="match status" value="1"/>
</dbReference>
<accession>A0ABQ2ZDV6</accession>
<dbReference type="Pfam" id="PF13469">
    <property type="entry name" value="Sulfotransfer_3"/>
    <property type="match status" value="1"/>
</dbReference>
<dbReference type="InterPro" id="IPR027417">
    <property type="entry name" value="P-loop_NTPase"/>
</dbReference>
<name>A0ABQ2ZDV6_9GAMM</name>
<feature type="compositionally biased region" description="Polar residues" evidence="1">
    <location>
        <begin position="234"/>
        <end position="254"/>
    </location>
</feature>
<comment type="caution">
    <text evidence="2">The sequence shown here is derived from an EMBL/GenBank/DDBJ whole genome shotgun (WGS) entry which is preliminary data.</text>
</comment>
<keyword evidence="3" id="KW-1185">Reference proteome</keyword>
<protein>
    <recommendedName>
        <fullName evidence="4">Sulfotransferase</fullName>
    </recommendedName>
</protein>
<reference evidence="3" key="1">
    <citation type="journal article" date="2019" name="Int. J. Syst. Evol. Microbiol.">
        <title>The Global Catalogue of Microorganisms (GCM) 10K type strain sequencing project: providing services to taxonomists for standard genome sequencing and annotation.</title>
        <authorList>
            <consortium name="The Broad Institute Genomics Platform"/>
            <consortium name="The Broad Institute Genome Sequencing Center for Infectious Disease"/>
            <person name="Wu L."/>
            <person name="Ma J."/>
        </authorList>
    </citation>
    <scope>NUCLEOTIDE SEQUENCE [LARGE SCALE GENOMIC DNA]</scope>
    <source>
        <strain evidence="3">KCTC 22232</strain>
    </source>
</reference>
<evidence type="ECO:0008006" key="4">
    <source>
        <dbReference type="Google" id="ProtNLM"/>
    </source>
</evidence>
<evidence type="ECO:0000313" key="3">
    <source>
        <dbReference type="Proteomes" id="UP000621898"/>
    </source>
</evidence>